<keyword evidence="5" id="KW-1185">Reference proteome</keyword>
<organism evidence="1 5">
    <name type="scientific">Didymodactylos carnosus</name>
    <dbReference type="NCBI Taxonomy" id="1234261"/>
    <lineage>
        <taxon>Eukaryota</taxon>
        <taxon>Metazoa</taxon>
        <taxon>Spiralia</taxon>
        <taxon>Gnathifera</taxon>
        <taxon>Rotifera</taxon>
        <taxon>Eurotatoria</taxon>
        <taxon>Bdelloidea</taxon>
        <taxon>Philodinida</taxon>
        <taxon>Philodinidae</taxon>
        <taxon>Didymodactylos</taxon>
    </lineage>
</organism>
<accession>A0A814LKH3</accession>
<dbReference type="Proteomes" id="UP000663829">
    <property type="component" value="Unassembled WGS sequence"/>
</dbReference>
<proteinExistence type="predicted"/>
<evidence type="ECO:0000313" key="3">
    <source>
        <dbReference type="EMBL" id="CAF3832623.1"/>
    </source>
</evidence>
<dbReference type="Proteomes" id="UP000682733">
    <property type="component" value="Unassembled WGS sequence"/>
</dbReference>
<sequence length="615" mass="73116">MTMYNVKKKIKELLGLKKNTSAVYKIGQLLDTGDDDGQNYFHSILAAFETFDQQNRDEENKCFSDDVDFIIDCTLSAIEDGKFQNCCAYFYIYRRTEEYTKMLKSSQWLANSNFEELKKCLLRQSHRSFTQTEGLEPNLFIQNKSLLERMNIRQFISQMKVEDDHTLELFFALGKLAFQVSLIIHEEQQHQLKWTELLKMPSRLTVSVLHFIEKYLKYIRAFEQFPFDVEAFIHSVPFGSKSAFPLKTIYHLATQLKLNVKELWFEFLSIFNIRRDLYTTDDIAEFLRYLSCCDDHLFAQYCLNYFTCVSVEKGWEVLILLGEQEVNENILRVVLFDLNKQIEQLFINRFNMLMRIALDRLQKMNEKNRTNFNKLLNTVFDNYVIKRISINCSESEWKLKDLLTIANRFLSDNDFIHQQSSYFLTIVEYLIKACSSNQDHDTSTKIVKLFKVLRKLHESIWQQIDPSQIINDDWLINSVLSMPYSWTNMSPSTYDNICNKNRETNRWILFIWNRLIDLSLIKFKWENTHEILTAFNRWLRQVNHHQYNVENVFTIALITKLFNTAASYLKPLELPDIEHIIDYILHVKQDRSIININAFFNNGRHIIEEIISLRG</sequence>
<comment type="caution">
    <text evidence="1">The sequence shown here is derived from an EMBL/GenBank/DDBJ whole genome shotgun (WGS) entry which is preliminary data.</text>
</comment>
<name>A0A814LKH3_9BILA</name>
<dbReference type="EMBL" id="CAJNOQ010004563">
    <property type="protein sequence ID" value="CAF1064874.1"/>
    <property type="molecule type" value="Genomic_DNA"/>
</dbReference>
<dbReference type="Proteomes" id="UP000681722">
    <property type="component" value="Unassembled WGS sequence"/>
</dbReference>
<reference evidence="1" key="1">
    <citation type="submission" date="2021-02" db="EMBL/GenBank/DDBJ databases">
        <authorList>
            <person name="Nowell W R."/>
        </authorList>
    </citation>
    <scope>NUCLEOTIDE SEQUENCE</scope>
</reference>
<dbReference type="Proteomes" id="UP000677228">
    <property type="component" value="Unassembled WGS sequence"/>
</dbReference>
<gene>
    <name evidence="1" type="ORF">GPM918_LOCUS16971</name>
    <name evidence="2" type="ORF">OVA965_LOCUS19802</name>
    <name evidence="3" type="ORF">SRO942_LOCUS16966</name>
    <name evidence="4" type="ORF">TMI583_LOCUS19975</name>
</gene>
<dbReference type="EMBL" id="CAJNOK010010308">
    <property type="protein sequence ID" value="CAF1111912.1"/>
    <property type="molecule type" value="Genomic_DNA"/>
</dbReference>
<dbReference type="EMBL" id="CAJOBA010013619">
    <property type="protein sequence ID" value="CAF3880119.1"/>
    <property type="molecule type" value="Genomic_DNA"/>
</dbReference>
<evidence type="ECO:0000313" key="1">
    <source>
        <dbReference type="EMBL" id="CAF1064874.1"/>
    </source>
</evidence>
<evidence type="ECO:0000313" key="5">
    <source>
        <dbReference type="Proteomes" id="UP000663829"/>
    </source>
</evidence>
<protein>
    <submittedName>
        <fullName evidence="1">Uncharacterized protein</fullName>
    </submittedName>
</protein>
<dbReference type="AlphaFoldDB" id="A0A814LKH3"/>
<dbReference type="EMBL" id="CAJOBC010004561">
    <property type="protein sequence ID" value="CAF3832623.1"/>
    <property type="molecule type" value="Genomic_DNA"/>
</dbReference>
<evidence type="ECO:0000313" key="2">
    <source>
        <dbReference type="EMBL" id="CAF1111912.1"/>
    </source>
</evidence>
<evidence type="ECO:0000313" key="4">
    <source>
        <dbReference type="EMBL" id="CAF3880119.1"/>
    </source>
</evidence>